<feature type="non-terminal residue" evidence="2">
    <location>
        <position position="70"/>
    </location>
</feature>
<keyword evidence="3" id="KW-1185">Reference proteome</keyword>
<evidence type="ECO:0000313" key="2">
    <source>
        <dbReference type="EMBL" id="TRM64098.1"/>
    </source>
</evidence>
<comment type="caution">
    <text evidence="2">The sequence shown here is derived from an EMBL/GenBank/DDBJ whole genome shotgun (WGS) entry which is preliminary data.</text>
</comment>
<protein>
    <submittedName>
        <fullName evidence="2">Uncharacterized protein</fullName>
    </submittedName>
</protein>
<accession>A0A550CH16</accession>
<name>A0A550CH16_9AGAR</name>
<dbReference type="Proteomes" id="UP000320762">
    <property type="component" value="Unassembled WGS sequence"/>
</dbReference>
<evidence type="ECO:0000313" key="3">
    <source>
        <dbReference type="Proteomes" id="UP000320762"/>
    </source>
</evidence>
<reference evidence="2 3" key="1">
    <citation type="journal article" date="2019" name="New Phytol.">
        <title>Comparative genomics reveals unique wood-decay strategies and fruiting body development in the Schizophyllaceae.</title>
        <authorList>
            <person name="Almasi E."/>
            <person name="Sahu N."/>
            <person name="Krizsan K."/>
            <person name="Balint B."/>
            <person name="Kovacs G.M."/>
            <person name="Kiss B."/>
            <person name="Cseklye J."/>
            <person name="Drula E."/>
            <person name="Henrissat B."/>
            <person name="Nagy I."/>
            <person name="Chovatia M."/>
            <person name="Adam C."/>
            <person name="LaButti K."/>
            <person name="Lipzen A."/>
            <person name="Riley R."/>
            <person name="Grigoriev I.V."/>
            <person name="Nagy L.G."/>
        </authorList>
    </citation>
    <scope>NUCLEOTIDE SEQUENCE [LARGE SCALE GENOMIC DNA]</scope>
    <source>
        <strain evidence="2 3">NL-1724</strain>
    </source>
</reference>
<dbReference type="AlphaFoldDB" id="A0A550CH16"/>
<feature type="compositionally biased region" description="Polar residues" evidence="1">
    <location>
        <begin position="12"/>
        <end position="22"/>
    </location>
</feature>
<evidence type="ECO:0000256" key="1">
    <source>
        <dbReference type="SAM" id="MobiDB-lite"/>
    </source>
</evidence>
<dbReference type="EMBL" id="VDMD01000008">
    <property type="protein sequence ID" value="TRM64098.1"/>
    <property type="molecule type" value="Genomic_DNA"/>
</dbReference>
<sequence length="70" mass="7266">MRRPPCPGTACRASSSRGSMGTTVGVEECLSLGTKMMRRRASSPLPEDTRAVSTGPAMDGCCRCDGSAVD</sequence>
<gene>
    <name evidence="2" type="ORF">BD626DRAFT_493769</name>
</gene>
<proteinExistence type="predicted"/>
<feature type="region of interest" description="Disordered" evidence="1">
    <location>
        <begin position="1"/>
        <end position="24"/>
    </location>
</feature>
<organism evidence="2 3">
    <name type="scientific">Schizophyllum amplum</name>
    <dbReference type="NCBI Taxonomy" id="97359"/>
    <lineage>
        <taxon>Eukaryota</taxon>
        <taxon>Fungi</taxon>
        <taxon>Dikarya</taxon>
        <taxon>Basidiomycota</taxon>
        <taxon>Agaricomycotina</taxon>
        <taxon>Agaricomycetes</taxon>
        <taxon>Agaricomycetidae</taxon>
        <taxon>Agaricales</taxon>
        <taxon>Schizophyllaceae</taxon>
        <taxon>Schizophyllum</taxon>
    </lineage>
</organism>